<proteinExistence type="predicted"/>
<organism evidence="2 3">
    <name type="scientific">Collybiopsis luxurians FD-317 M1</name>
    <dbReference type="NCBI Taxonomy" id="944289"/>
    <lineage>
        <taxon>Eukaryota</taxon>
        <taxon>Fungi</taxon>
        <taxon>Dikarya</taxon>
        <taxon>Basidiomycota</taxon>
        <taxon>Agaricomycotina</taxon>
        <taxon>Agaricomycetes</taxon>
        <taxon>Agaricomycetidae</taxon>
        <taxon>Agaricales</taxon>
        <taxon>Marasmiineae</taxon>
        <taxon>Omphalotaceae</taxon>
        <taxon>Collybiopsis</taxon>
        <taxon>Collybiopsis luxurians</taxon>
    </lineage>
</organism>
<sequence length="178" mass="20603">MGISASLTASVHEDNGCIDFSPYFSAHVAFQWRQFIGGEEDIQNYCNDLARRGDELLAQKMGMHVLDLYGEFTLAMVNITLPFPREMAEKYDAAVGAVLSNRQLSRNMYAVTYHHHKHWWTRASDQIWNELCSLLLHNICNLTPLPFPTFLPLSPVRRFQHPWKCLCFHLQRNHRGAQ</sequence>
<keyword evidence="3" id="KW-1185">Reference proteome</keyword>
<dbReference type="OrthoDB" id="5978656at2759"/>
<reference evidence="2 3" key="1">
    <citation type="submission" date="2014-04" db="EMBL/GenBank/DDBJ databases">
        <title>Evolutionary Origins and Diversification of the Mycorrhizal Mutualists.</title>
        <authorList>
            <consortium name="DOE Joint Genome Institute"/>
            <consortium name="Mycorrhizal Genomics Consortium"/>
            <person name="Kohler A."/>
            <person name="Kuo A."/>
            <person name="Nagy L.G."/>
            <person name="Floudas D."/>
            <person name="Copeland A."/>
            <person name="Barry K.W."/>
            <person name="Cichocki N."/>
            <person name="Veneault-Fourrey C."/>
            <person name="LaButti K."/>
            <person name="Lindquist E.A."/>
            <person name="Lipzen A."/>
            <person name="Lundell T."/>
            <person name="Morin E."/>
            <person name="Murat C."/>
            <person name="Riley R."/>
            <person name="Ohm R."/>
            <person name="Sun H."/>
            <person name="Tunlid A."/>
            <person name="Henrissat B."/>
            <person name="Grigoriev I.V."/>
            <person name="Hibbett D.S."/>
            <person name="Martin F."/>
        </authorList>
    </citation>
    <scope>NUCLEOTIDE SEQUENCE [LARGE SCALE GENOMIC DNA]</scope>
    <source>
        <strain evidence="2 3">FD-317 M1</strain>
    </source>
</reference>
<dbReference type="PANTHER" id="PTHR43092:SF2">
    <property type="entry name" value="HERCYNYLCYSTEINE SULFOXIDE LYASE"/>
    <property type="match status" value="1"/>
</dbReference>
<keyword evidence="1" id="KW-0663">Pyridoxal phosphate</keyword>
<dbReference type="Proteomes" id="UP000053593">
    <property type="component" value="Unassembled WGS sequence"/>
</dbReference>
<gene>
    <name evidence="2" type="ORF">GYMLUDRAFT_43133</name>
</gene>
<dbReference type="AlphaFoldDB" id="A0A0D0CEQ7"/>
<name>A0A0D0CEQ7_9AGAR</name>
<dbReference type="EMBL" id="KN834772">
    <property type="protein sequence ID" value="KIK61039.1"/>
    <property type="molecule type" value="Genomic_DNA"/>
</dbReference>
<evidence type="ECO:0000256" key="1">
    <source>
        <dbReference type="ARBA" id="ARBA00022898"/>
    </source>
</evidence>
<dbReference type="HOGENOM" id="CLU_1510786_0_0_1"/>
<dbReference type="PANTHER" id="PTHR43092">
    <property type="entry name" value="L-CYSTEINE DESULFHYDRASE"/>
    <property type="match status" value="1"/>
</dbReference>
<accession>A0A0D0CEQ7</accession>
<protein>
    <submittedName>
        <fullName evidence="2">Uncharacterized protein</fullName>
    </submittedName>
</protein>
<evidence type="ECO:0000313" key="3">
    <source>
        <dbReference type="Proteomes" id="UP000053593"/>
    </source>
</evidence>
<evidence type="ECO:0000313" key="2">
    <source>
        <dbReference type="EMBL" id="KIK61039.1"/>
    </source>
</evidence>